<feature type="region of interest" description="Disordered" evidence="1">
    <location>
        <begin position="1"/>
        <end position="89"/>
    </location>
</feature>
<comment type="caution">
    <text evidence="2">The sequence shown here is derived from an EMBL/GenBank/DDBJ whole genome shotgun (WGS) entry which is preliminary data.</text>
</comment>
<feature type="compositionally biased region" description="Low complexity" evidence="1">
    <location>
        <begin position="45"/>
        <end position="54"/>
    </location>
</feature>
<accession>A0A6G1BT33</accession>
<sequence>MQAQPQFSPTDGADDSLGPRALAIPVDPRFGERKCATHGTDINKSPARSAAAFPFPEPHRCQPPRAPSRLVSPSRHPAFGDSDSRSSWKTICRPGDVFTEDDLEAADQFMQLRGSGGRQEDDRSSLQGNNAEPVATEQDDGGDDRKRKRPRYRRYRSSM</sequence>
<gene>
    <name evidence="2" type="ORF">E2562_009436</name>
</gene>
<proteinExistence type="predicted"/>
<protein>
    <submittedName>
        <fullName evidence="2">Uncharacterized protein</fullName>
    </submittedName>
</protein>
<organism evidence="2 3">
    <name type="scientific">Oryza meyeriana var. granulata</name>
    <dbReference type="NCBI Taxonomy" id="110450"/>
    <lineage>
        <taxon>Eukaryota</taxon>
        <taxon>Viridiplantae</taxon>
        <taxon>Streptophyta</taxon>
        <taxon>Embryophyta</taxon>
        <taxon>Tracheophyta</taxon>
        <taxon>Spermatophyta</taxon>
        <taxon>Magnoliopsida</taxon>
        <taxon>Liliopsida</taxon>
        <taxon>Poales</taxon>
        <taxon>Poaceae</taxon>
        <taxon>BOP clade</taxon>
        <taxon>Oryzoideae</taxon>
        <taxon>Oryzeae</taxon>
        <taxon>Oryzinae</taxon>
        <taxon>Oryza</taxon>
        <taxon>Oryza meyeriana</taxon>
    </lineage>
</organism>
<dbReference type="EMBL" id="SPHZ02000011">
    <property type="protein sequence ID" value="KAF0891258.1"/>
    <property type="molecule type" value="Genomic_DNA"/>
</dbReference>
<keyword evidence="3" id="KW-1185">Reference proteome</keyword>
<dbReference type="Proteomes" id="UP000479710">
    <property type="component" value="Unassembled WGS sequence"/>
</dbReference>
<dbReference type="AlphaFoldDB" id="A0A6G1BT33"/>
<name>A0A6G1BT33_9ORYZ</name>
<reference evidence="2 3" key="1">
    <citation type="submission" date="2019-11" db="EMBL/GenBank/DDBJ databases">
        <title>Whole genome sequence of Oryza granulata.</title>
        <authorList>
            <person name="Li W."/>
        </authorList>
    </citation>
    <scope>NUCLEOTIDE SEQUENCE [LARGE SCALE GENOMIC DNA]</scope>
    <source>
        <strain evidence="3">cv. Menghai</strain>
        <tissue evidence="2">Leaf</tissue>
    </source>
</reference>
<feature type="compositionally biased region" description="Basic residues" evidence="1">
    <location>
        <begin position="146"/>
        <end position="159"/>
    </location>
</feature>
<evidence type="ECO:0000313" key="2">
    <source>
        <dbReference type="EMBL" id="KAF0891258.1"/>
    </source>
</evidence>
<evidence type="ECO:0000313" key="3">
    <source>
        <dbReference type="Proteomes" id="UP000479710"/>
    </source>
</evidence>
<evidence type="ECO:0000256" key="1">
    <source>
        <dbReference type="SAM" id="MobiDB-lite"/>
    </source>
</evidence>
<feature type="region of interest" description="Disordered" evidence="1">
    <location>
        <begin position="106"/>
        <end position="159"/>
    </location>
</feature>